<keyword evidence="2" id="KW-1185">Reference proteome</keyword>
<protein>
    <submittedName>
        <fullName evidence="1">Uncharacterized protein</fullName>
    </submittedName>
</protein>
<feature type="non-terminal residue" evidence="1">
    <location>
        <position position="1"/>
    </location>
</feature>
<proteinExistence type="predicted"/>
<evidence type="ECO:0000313" key="2">
    <source>
        <dbReference type="Proteomes" id="UP001140087"/>
    </source>
</evidence>
<dbReference type="EMBL" id="JANBUN010000743">
    <property type="protein sequence ID" value="KAJ2801613.1"/>
    <property type="molecule type" value="Genomic_DNA"/>
</dbReference>
<name>A0ACC1L6L4_9FUNG</name>
<reference evidence="1" key="1">
    <citation type="submission" date="2022-07" db="EMBL/GenBank/DDBJ databases">
        <title>Phylogenomic reconstructions and comparative analyses of Kickxellomycotina fungi.</title>
        <authorList>
            <person name="Reynolds N.K."/>
            <person name="Stajich J.E."/>
            <person name="Barry K."/>
            <person name="Grigoriev I.V."/>
            <person name="Crous P."/>
            <person name="Smith M.E."/>
        </authorList>
    </citation>
    <scope>NUCLEOTIDE SEQUENCE</scope>
    <source>
        <strain evidence="1">BCRC 34780</strain>
    </source>
</reference>
<sequence length="876" mass="91596">ETRTHVWARQAPCELLVCSLAELESAGALDSDGAVTLRFGVQPASFRDLARAQQDRIAALERQLDELQLRQRPPASPADGAPSARPPRARRRGNSDVRGCATSPRIQQRAAGFARGRPATPSAASAAQSPGLPQMPPLPPPPPPHLALPLLGLALSAPHVATAQASPGRGRANSTVSPPQPPRSPSLDSRPPGSSGMRRHRRALSLTSKLRRQPPIPFPLGPARASSVQLQPAGSSSAISTTSSQTDASRSLGTDASRQTGVLRRLSGWVRSTEGRVAQQARRVRQQLAPAAAAGRDTGSDDHGRLSGDDGICDWTLLDRSLSPGFAANGPQPAARQPPCPQTSPCPVRAAQPFAVARTDTHSSRGSAEELATGGGEDAGREQPAPSEAQTSEAGLRARCDSIQRRVDVLELITNTVENSRDGLSESTLRRIGSELGVLRDGRMRCIAEARAHMATQPPHGRDAGMGLGGDEPPSPPAEGRRSVSMDSAEIRRALSNAGVESEPSPTPPLLMRIAPAKHRRPSGASASSASSSLRAGSTAMRLVGARAPLPSRVLDACPGSLASSGRTGGTADQPEQLTPQATRRGGILKAGRTVRVVPASARNSVTMAENPLGSVESARGLGELLLSSRESVRRRAPRPAKPARKRVRFPEEQRLLETIRLIDPRAAQSIESRVEKCTEPPPAASPPRSPDVFTTASSRFFGSAAGPRASSAPFVRPPLPPQCVGDLDAQAAIADEQRMVRCKGAMIFNRAVLSPTLAAMAQSCSRYLCAPDESSEESDGGSSAAYVDAVCDFRELLPSDDDLAALRGLRVPVAQRPRASSVLAVGPNISSAQSSPSPTPHAQGPASSYSSSPSPPAADSALLCPPETAVFGGPR</sequence>
<evidence type="ECO:0000313" key="1">
    <source>
        <dbReference type="EMBL" id="KAJ2801613.1"/>
    </source>
</evidence>
<gene>
    <name evidence="1" type="ORF">H4R21_002734</name>
</gene>
<comment type="caution">
    <text evidence="1">The sequence shown here is derived from an EMBL/GenBank/DDBJ whole genome shotgun (WGS) entry which is preliminary data.</text>
</comment>
<accession>A0ACC1L6L4</accession>
<dbReference type="Proteomes" id="UP001140087">
    <property type="component" value="Unassembled WGS sequence"/>
</dbReference>
<organism evidence="1 2">
    <name type="scientific">Coemansia helicoidea</name>
    <dbReference type="NCBI Taxonomy" id="1286919"/>
    <lineage>
        <taxon>Eukaryota</taxon>
        <taxon>Fungi</taxon>
        <taxon>Fungi incertae sedis</taxon>
        <taxon>Zoopagomycota</taxon>
        <taxon>Kickxellomycotina</taxon>
        <taxon>Kickxellomycetes</taxon>
        <taxon>Kickxellales</taxon>
        <taxon>Kickxellaceae</taxon>
        <taxon>Coemansia</taxon>
    </lineage>
</organism>